<organism evidence="1 2">
    <name type="scientific">Stephania yunnanensis</name>
    <dbReference type="NCBI Taxonomy" id="152371"/>
    <lineage>
        <taxon>Eukaryota</taxon>
        <taxon>Viridiplantae</taxon>
        <taxon>Streptophyta</taxon>
        <taxon>Embryophyta</taxon>
        <taxon>Tracheophyta</taxon>
        <taxon>Spermatophyta</taxon>
        <taxon>Magnoliopsida</taxon>
        <taxon>Ranunculales</taxon>
        <taxon>Menispermaceae</taxon>
        <taxon>Menispermoideae</taxon>
        <taxon>Cissampelideae</taxon>
        <taxon>Stephania</taxon>
    </lineage>
</organism>
<protein>
    <submittedName>
        <fullName evidence="1">Uncharacterized protein</fullName>
    </submittedName>
</protein>
<proteinExistence type="predicted"/>
<accession>A0AAP0E5P7</accession>
<name>A0AAP0E5P7_9MAGN</name>
<sequence length="105" mass="11409">MATGGATLDALMERLTKVEQGLAHVEVARNEVGEDDDPIILVQLDALERLGFFLAKRMEALIGDVSTLENQFRGLNMDVQAISVKYGLDYTSGHQVPTSGYAQLA</sequence>
<reference evidence="1 2" key="1">
    <citation type="submission" date="2024-01" db="EMBL/GenBank/DDBJ databases">
        <title>Genome assemblies of Stephania.</title>
        <authorList>
            <person name="Yang L."/>
        </authorList>
    </citation>
    <scope>NUCLEOTIDE SEQUENCE [LARGE SCALE GENOMIC DNA]</scope>
    <source>
        <strain evidence="1">YNDBR</strain>
        <tissue evidence="1">Leaf</tissue>
    </source>
</reference>
<keyword evidence="2" id="KW-1185">Reference proteome</keyword>
<gene>
    <name evidence="1" type="ORF">Syun_029480</name>
</gene>
<evidence type="ECO:0000313" key="2">
    <source>
        <dbReference type="Proteomes" id="UP001420932"/>
    </source>
</evidence>
<dbReference type="EMBL" id="JBBNAF010000013">
    <property type="protein sequence ID" value="KAK9087086.1"/>
    <property type="molecule type" value="Genomic_DNA"/>
</dbReference>
<dbReference type="AlphaFoldDB" id="A0AAP0E5P7"/>
<evidence type="ECO:0000313" key="1">
    <source>
        <dbReference type="EMBL" id="KAK9087086.1"/>
    </source>
</evidence>
<dbReference type="Proteomes" id="UP001420932">
    <property type="component" value="Unassembled WGS sequence"/>
</dbReference>
<comment type="caution">
    <text evidence="1">The sequence shown here is derived from an EMBL/GenBank/DDBJ whole genome shotgun (WGS) entry which is preliminary data.</text>
</comment>